<dbReference type="Pfam" id="PF00005">
    <property type="entry name" value="ABC_tran"/>
    <property type="match status" value="1"/>
</dbReference>
<evidence type="ECO:0000256" key="4">
    <source>
        <dbReference type="ARBA" id="ARBA00022967"/>
    </source>
</evidence>
<keyword evidence="8" id="KW-1185">Reference proteome</keyword>
<dbReference type="Proteomes" id="UP000035337">
    <property type="component" value="Chromosome"/>
</dbReference>
<dbReference type="FunFam" id="3.40.50.300:FF:000134">
    <property type="entry name" value="Iron-enterobactin ABC transporter ATP-binding protein"/>
    <property type="match status" value="1"/>
</dbReference>
<dbReference type="STRING" id="1408281.Epro_0397"/>
<accession>A0A0G3WGH0</accession>
<dbReference type="Gene3D" id="3.40.50.300">
    <property type="entry name" value="P-loop containing nucleotide triphosphate hydrolases"/>
    <property type="match status" value="1"/>
</dbReference>
<dbReference type="SUPFAM" id="SSF52540">
    <property type="entry name" value="P-loop containing nucleoside triphosphate hydrolases"/>
    <property type="match status" value="1"/>
</dbReference>
<evidence type="ECO:0000256" key="2">
    <source>
        <dbReference type="ARBA" id="ARBA00022741"/>
    </source>
</evidence>
<name>A0A0G3WGH0_9BACT</name>
<organism evidence="7 8">
    <name type="scientific">Endomicrobium proavitum</name>
    <dbReference type="NCBI Taxonomy" id="1408281"/>
    <lineage>
        <taxon>Bacteria</taxon>
        <taxon>Pseudomonadati</taxon>
        <taxon>Elusimicrobiota</taxon>
        <taxon>Endomicrobiia</taxon>
        <taxon>Endomicrobiales</taxon>
        <taxon>Endomicrobiaceae</taxon>
        <taxon>Endomicrobium</taxon>
    </lineage>
</organism>
<keyword evidence="2" id="KW-0547">Nucleotide-binding</keyword>
<sequence>MINVKNIFAGYQKHTPILKDVSFNIPKGSFAGIIGRNGAGKSTLLKTLCNLLKLSSGAIEINNKNINSVKKSEFAKTVAFMPQSIDTVFPFSVKDFVLLGRYPYMNVFKIPSKKDLEAVGNVLEFTGIKVFENRNINELSGGEKQKVLIAQTLAQETDIIVLDEPTSHLDIGSQNDILELLRVLNEKHNKTIITTLHDLNAAGEFCSKIILMDGGKIRNAGAPEEVLNYKDIESVYKTRVVVKTNPMSGKPYVIPVKRQSEKLKV</sequence>
<dbReference type="RefSeq" id="WP_052570121.1">
    <property type="nucleotide sequence ID" value="NZ_CP009498.1"/>
</dbReference>
<dbReference type="InterPro" id="IPR017871">
    <property type="entry name" value="ABC_transporter-like_CS"/>
</dbReference>
<comment type="function">
    <text evidence="5">Part of the ABC transporter complex HmuTUV involved in hemin import. Responsible for energy coupling to the transport system.</text>
</comment>
<dbReference type="EMBL" id="CP009498">
    <property type="protein sequence ID" value="AKL97776.1"/>
    <property type="molecule type" value="Genomic_DNA"/>
</dbReference>
<dbReference type="KEGG" id="epo:Epro_0397"/>
<keyword evidence="1" id="KW-0813">Transport</keyword>
<dbReference type="AlphaFoldDB" id="A0A0G3WGH0"/>
<dbReference type="CDD" id="cd03214">
    <property type="entry name" value="ABC_Iron-Siderophores_B12_Hemin"/>
    <property type="match status" value="1"/>
</dbReference>
<dbReference type="GO" id="GO:0016887">
    <property type="term" value="F:ATP hydrolysis activity"/>
    <property type="evidence" value="ECO:0007669"/>
    <property type="project" value="InterPro"/>
</dbReference>
<evidence type="ECO:0000313" key="7">
    <source>
        <dbReference type="EMBL" id="AKL97776.1"/>
    </source>
</evidence>
<dbReference type="PANTHER" id="PTHR42794">
    <property type="entry name" value="HEMIN IMPORT ATP-BINDING PROTEIN HMUV"/>
    <property type="match status" value="1"/>
</dbReference>
<evidence type="ECO:0000256" key="3">
    <source>
        <dbReference type="ARBA" id="ARBA00022840"/>
    </source>
</evidence>
<dbReference type="PANTHER" id="PTHR42794:SF1">
    <property type="entry name" value="HEMIN IMPORT ATP-BINDING PROTEIN HMUV"/>
    <property type="match status" value="1"/>
</dbReference>
<dbReference type="InterPro" id="IPR003593">
    <property type="entry name" value="AAA+_ATPase"/>
</dbReference>
<dbReference type="SMART" id="SM00382">
    <property type="entry name" value="AAA"/>
    <property type="match status" value="1"/>
</dbReference>
<evidence type="ECO:0000259" key="6">
    <source>
        <dbReference type="PROSITE" id="PS50893"/>
    </source>
</evidence>
<proteinExistence type="predicted"/>
<evidence type="ECO:0000313" key="8">
    <source>
        <dbReference type="Proteomes" id="UP000035337"/>
    </source>
</evidence>
<gene>
    <name evidence="7" type="primary">btuD</name>
    <name evidence="7" type="ORF">Epro_0397</name>
</gene>
<dbReference type="InterPro" id="IPR027417">
    <property type="entry name" value="P-loop_NTPase"/>
</dbReference>
<dbReference type="InterPro" id="IPR003439">
    <property type="entry name" value="ABC_transporter-like_ATP-bd"/>
</dbReference>
<dbReference type="PROSITE" id="PS00211">
    <property type="entry name" value="ABC_TRANSPORTER_1"/>
    <property type="match status" value="1"/>
</dbReference>
<dbReference type="OrthoDB" id="9809450at2"/>
<evidence type="ECO:0000256" key="1">
    <source>
        <dbReference type="ARBA" id="ARBA00022448"/>
    </source>
</evidence>
<dbReference type="PROSITE" id="PS50893">
    <property type="entry name" value="ABC_TRANSPORTER_2"/>
    <property type="match status" value="1"/>
</dbReference>
<evidence type="ECO:0000256" key="5">
    <source>
        <dbReference type="ARBA" id="ARBA00037066"/>
    </source>
</evidence>
<dbReference type="GO" id="GO:0005524">
    <property type="term" value="F:ATP binding"/>
    <property type="evidence" value="ECO:0007669"/>
    <property type="project" value="UniProtKB-KW"/>
</dbReference>
<protein>
    <submittedName>
        <fullName evidence="7">Vitamin B12 ABC transporter, ATPase component BtuD</fullName>
    </submittedName>
</protein>
<reference evidence="7 8" key="1">
    <citation type="submission" date="2014-09" db="EMBL/GenBank/DDBJ databases">
        <title>Complete genome sequence of Endomicrobium proavitum.</title>
        <authorList>
            <person name="Zheng H."/>
        </authorList>
    </citation>
    <scope>NUCLEOTIDE SEQUENCE [LARGE SCALE GENOMIC DNA]</scope>
    <source>
        <strain evidence="7 8">Rsa215</strain>
    </source>
</reference>
<keyword evidence="4" id="KW-1278">Translocase</keyword>
<keyword evidence="3" id="KW-0067">ATP-binding</keyword>
<feature type="domain" description="ABC transporter" evidence="6">
    <location>
        <begin position="2"/>
        <end position="239"/>
    </location>
</feature>